<accession>A0ABV2BZ07</accession>
<dbReference type="Pfam" id="PF19190">
    <property type="entry name" value="BACON_2"/>
    <property type="match status" value="1"/>
</dbReference>
<proteinExistence type="predicted"/>
<name>A0ABV2BZ07_9GAMM</name>
<protein>
    <submittedName>
        <fullName evidence="1">Uncharacterized protein</fullName>
    </submittedName>
</protein>
<reference evidence="1 2" key="1">
    <citation type="submission" date="2024-06" db="EMBL/GenBank/DDBJ databases">
        <authorList>
            <person name="Li F."/>
        </authorList>
    </citation>
    <scope>NUCLEOTIDE SEQUENCE [LARGE SCALE GENOMIC DNA]</scope>
    <source>
        <strain evidence="1 2">GXAS 311</strain>
    </source>
</reference>
<dbReference type="InterPro" id="IPR011044">
    <property type="entry name" value="Quino_amine_DH_bsu"/>
</dbReference>
<dbReference type="Proteomes" id="UP001548189">
    <property type="component" value="Unassembled WGS sequence"/>
</dbReference>
<dbReference type="InterPro" id="IPR024361">
    <property type="entry name" value="BACON"/>
</dbReference>
<organism evidence="1 2">
    <name type="scientific">Aliikangiella maris</name>
    <dbReference type="NCBI Taxonomy" id="3162458"/>
    <lineage>
        <taxon>Bacteria</taxon>
        <taxon>Pseudomonadati</taxon>
        <taxon>Pseudomonadota</taxon>
        <taxon>Gammaproteobacteria</taxon>
        <taxon>Oceanospirillales</taxon>
        <taxon>Pleioneaceae</taxon>
        <taxon>Aliikangiella</taxon>
    </lineage>
</organism>
<sequence length="671" mass="73188">MNLGSQLKLFVTYVLVCSALSLLLACGGGGGGGGSSYSLTLDKTALKFETVYLSQEYLSQSVTVKFVGDGVIVGTPPDTTLPNWLSVATMKQTTTSAEFRIDVDASFLAPGNYQTVLRFITGKADASDYVTKDLSVSLVIKDQLITNTESLNFAVKEYQQMAIEPQVIQLNMYDQSTRWTAESNQDWITISQTEGNGNSELQVSITNFSELSGINTGEIIINGINTASNISIPISLKIRPRKIYASRRGIALIANPTIKKLTSQVEIYDNANVSTAVNSINSDSDWLTASFIAANQIQITASDQGLASGIYVGQLTINSKVDEKSYSDYINVGLYVSDEPSQEGNIALINNENDNYGTHVAMAKDIIRPYLYVYDKTTEKLNRINIHTGVVDNPFPTVLNESFSGLVVDARGEKLIAHSDQVRSIYQFDLTDFSYNKVDFSSNFINPSRLKSIYPNGKSLLLIEEGGMIIDLSSGETLTNEQSFGGLTYSPGMAVNRNQKVLYGAEFGLSGSSLYRFELDYDYSDSAIQIEQTDKISAPISNGQDIASNQDGSSIYTASGGHYQFAKYSYDAVNGLAFETDLPGGAYPSSVEVDDNGVLYGGRDNYYGEETVYVYDANGVFLKNYSIGTYRSLLRGDKGMIISGDGTRLLLISTEHISGSKTNLWSFPTIQ</sequence>
<dbReference type="SUPFAM" id="SSF50969">
    <property type="entry name" value="YVTN repeat-like/Quinoprotein amine dehydrogenase"/>
    <property type="match status" value="1"/>
</dbReference>
<dbReference type="Gene3D" id="2.60.40.10">
    <property type="entry name" value="Immunoglobulins"/>
    <property type="match status" value="1"/>
</dbReference>
<evidence type="ECO:0000313" key="2">
    <source>
        <dbReference type="Proteomes" id="UP001548189"/>
    </source>
</evidence>
<dbReference type="InterPro" id="IPR013783">
    <property type="entry name" value="Ig-like_fold"/>
</dbReference>
<comment type="caution">
    <text evidence="1">The sequence shown here is derived from an EMBL/GenBank/DDBJ whole genome shotgun (WGS) entry which is preliminary data.</text>
</comment>
<gene>
    <name evidence="1" type="ORF">ABVT43_18655</name>
</gene>
<dbReference type="EMBL" id="JBEVCJ010000038">
    <property type="protein sequence ID" value="MET1257172.1"/>
    <property type="molecule type" value="Genomic_DNA"/>
</dbReference>
<evidence type="ECO:0000313" key="1">
    <source>
        <dbReference type="EMBL" id="MET1257172.1"/>
    </source>
</evidence>
<keyword evidence="2" id="KW-1185">Reference proteome</keyword>